<dbReference type="Gene3D" id="3.30.70.1520">
    <property type="entry name" value="Heterotetrameric sarcosine oxidase"/>
    <property type="match status" value="1"/>
</dbReference>
<dbReference type="AlphaFoldDB" id="Q2J106"/>
<evidence type="ECO:0000313" key="2">
    <source>
        <dbReference type="Proteomes" id="UP000008809"/>
    </source>
</evidence>
<dbReference type="InterPro" id="IPR007375">
    <property type="entry name" value="SoxG"/>
</dbReference>
<keyword evidence="2" id="KW-1185">Reference proteome</keyword>
<dbReference type="HOGENOM" id="CLU_114076_3_0_5"/>
<dbReference type="KEGG" id="rpb:RPB_1144"/>
<dbReference type="STRING" id="316058.RPB_1144"/>
<evidence type="ECO:0000313" key="1">
    <source>
        <dbReference type="EMBL" id="ABD05854.1"/>
    </source>
</evidence>
<reference evidence="1 2" key="1">
    <citation type="submission" date="2006-01" db="EMBL/GenBank/DDBJ databases">
        <title>Complete sequence of Rhodopseudomonas palustris HaA2.</title>
        <authorList>
            <consortium name="US DOE Joint Genome Institute"/>
            <person name="Copeland A."/>
            <person name="Lucas S."/>
            <person name="Lapidus A."/>
            <person name="Barry K."/>
            <person name="Detter J.C."/>
            <person name="Glavina T."/>
            <person name="Hammon N."/>
            <person name="Israni S."/>
            <person name="Pitluck S."/>
            <person name="Chain P."/>
            <person name="Malfatti S."/>
            <person name="Shin M."/>
            <person name="Vergez L."/>
            <person name="Schmutz J."/>
            <person name="Larimer F."/>
            <person name="Land M."/>
            <person name="Hauser L."/>
            <person name="Pelletier D.A."/>
            <person name="Kyrpides N."/>
            <person name="Anderson I."/>
            <person name="Oda Y."/>
            <person name="Harwood C.S."/>
            <person name="Richardson P."/>
        </authorList>
    </citation>
    <scope>NUCLEOTIDE SEQUENCE [LARGE SCALE GENOMIC DNA]</scope>
    <source>
        <strain evidence="1 2">HaA2</strain>
    </source>
</reference>
<gene>
    <name evidence="1" type="ordered locus">RPB_1144</name>
</gene>
<dbReference type="Proteomes" id="UP000008809">
    <property type="component" value="Chromosome"/>
</dbReference>
<dbReference type="RefSeq" id="WP_011440043.1">
    <property type="nucleotide sequence ID" value="NC_007778.1"/>
</dbReference>
<protein>
    <submittedName>
        <fullName evidence="1">Sarcosine oxidase, gamma subunit</fullName>
    </submittedName>
</protein>
<dbReference type="Gene3D" id="3.30.1360.120">
    <property type="entry name" value="Probable tRNA modification gtpase trme, domain 1"/>
    <property type="match status" value="1"/>
</dbReference>
<name>Q2J106_RHOP2</name>
<dbReference type="Pfam" id="PF04268">
    <property type="entry name" value="SoxG"/>
    <property type="match status" value="1"/>
</dbReference>
<organism evidence="1 2">
    <name type="scientific">Rhodopseudomonas palustris (strain HaA2)</name>
    <dbReference type="NCBI Taxonomy" id="316058"/>
    <lineage>
        <taxon>Bacteria</taxon>
        <taxon>Pseudomonadati</taxon>
        <taxon>Pseudomonadota</taxon>
        <taxon>Alphaproteobacteria</taxon>
        <taxon>Hyphomicrobiales</taxon>
        <taxon>Nitrobacteraceae</taxon>
        <taxon>Rhodopseudomonas</taxon>
    </lineage>
</organism>
<dbReference type="SUPFAM" id="SSF103025">
    <property type="entry name" value="Folate-binding domain"/>
    <property type="match status" value="1"/>
</dbReference>
<dbReference type="EMBL" id="CP000250">
    <property type="protein sequence ID" value="ABD05854.1"/>
    <property type="molecule type" value="Genomic_DNA"/>
</dbReference>
<dbReference type="eggNOG" id="COG4583">
    <property type="taxonomic scope" value="Bacteria"/>
</dbReference>
<accession>Q2J106</accession>
<sequence length="193" mass="19668">MAELMYQSPWRALAPRGSGAGVTAAPIERRGIATVMARKGRIAELGAAVQRAYGIALCDRPKRVSAASVTFLGIGPGRWLAISQRPELGFVAVLAAQLDGLASVVDQSDGLALLQLSGPALQSVLEKGFQIDCAALAPDGCAVTSVHHIGATIWATGDGGFAVAVARSLVGGFLHWLETSAAAGGLAVAPDRG</sequence>
<proteinExistence type="predicted"/>
<dbReference type="InterPro" id="IPR027266">
    <property type="entry name" value="TrmE/GcvT-like"/>
</dbReference>